<keyword evidence="1" id="KW-0732">Signal</keyword>
<organism evidence="2 3">
    <name type="scientific">Poritiphilus flavus</name>
    <dbReference type="NCBI Taxonomy" id="2697053"/>
    <lineage>
        <taxon>Bacteria</taxon>
        <taxon>Pseudomonadati</taxon>
        <taxon>Bacteroidota</taxon>
        <taxon>Flavobacteriia</taxon>
        <taxon>Flavobacteriales</taxon>
        <taxon>Flavobacteriaceae</taxon>
        <taxon>Poritiphilus</taxon>
    </lineage>
</organism>
<evidence type="ECO:0000256" key="1">
    <source>
        <dbReference type="SAM" id="SignalP"/>
    </source>
</evidence>
<dbReference type="EMBL" id="WXYO01000002">
    <property type="protein sequence ID" value="NAS11594.1"/>
    <property type="molecule type" value="Genomic_DNA"/>
</dbReference>
<dbReference type="Proteomes" id="UP000475249">
    <property type="component" value="Unassembled WGS sequence"/>
</dbReference>
<dbReference type="AlphaFoldDB" id="A0A6L9EAA3"/>
<gene>
    <name evidence="2" type="ORF">GTQ38_06250</name>
</gene>
<feature type="signal peptide" evidence="1">
    <location>
        <begin position="1"/>
        <end position="23"/>
    </location>
</feature>
<name>A0A6L9EAA3_9FLAO</name>
<accession>A0A6L9EAA3</accession>
<protein>
    <recommendedName>
        <fullName evidence="4">NIPSNAP protein</fullName>
    </recommendedName>
</protein>
<proteinExistence type="predicted"/>
<reference evidence="2 3" key="1">
    <citation type="submission" date="2020-01" db="EMBL/GenBank/DDBJ databases">
        <title>Bacteria diversity of Porities sp.</title>
        <authorList>
            <person name="Wang G."/>
        </authorList>
    </citation>
    <scope>NUCLEOTIDE SEQUENCE [LARGE SCALE GENOMIC DNA]</scope>
    <source>
        <strain evidence="2 3">R33</strain>
    </source>
</reference>
<evidence type="ECO:0000313" key="3">
    <source>
        <dbReference type="Proteomes" id="UP000475249"/>
    </source>
</evidence>
<feature type="chain" id="PRO_5026715050" description="NIPSNAP protein" evidence="1">
    <location>
        <begin position="24"/>
        <end position="256"/>
    </location>
</feature>
<sequence length="256" mass="29074">MRQTKISLLVVGALLLLPNALKAQEKSSSQAFWVHEDVVKPSMTAEYESVCKELVDNMKTHNIPEVNTIVTNTVDNRYLWVGPIENMAQLDKPVFATLAEKMGPEKMGALFDRMDKCYDIEQNYIIHLEPELSYMPGGITQTPEGQDYRKFHYFHYTPGNRAAVKEKVVAIKKMFEDKGSKLDYRVYRSGFGTRGEFFMVAVAAKDAADYAAKVAANNEMMGEEWLDLYSSFQATLEKYEAFEGQMRPDMAYAPAN</sequence>
<keyword evidence="3" id="KW-1185">Reference proteome</keyword>
<evidence type="ECO:0008006" key="4">
    <source>
        <dbReference type="Google" id="ProtNLM"/>
    </source>
</evidence>
<comment type="caution">
    <text evidence="2">The sequence shown here is derived from an EMBL/GenBank/DDBJ whole genome shotgun (WGS) entry which is preliminary data.</text>
</comment>
<dbReference type="RefSeq" id="WP_161434613.1">
    <property type="nucleotide sequence ID" value="NZ_WXYO01000002.1"/>
</dbReference>
<evidence type="ECO:0000313" key="2">
    <source>
        <dbReference type="EMBL" id="NAS11594.1"/>
    </source>
</evidence>